<dbReference type="PANTHER" id="PTHR45868:SF86">
    <property type="entry name" value="HMA DOMAIN-CONTAINING PROTEIN"/>
    <property type="match status" value="1"/>
</dbReference>
<dbReference type="AlphaFoldDB" id="A0AAV6NGW7"/>
<name>A0AAV6NGW7_9ROSI</name>
<dbReference type="InterPro" id="IPR006121">
    <property type="entry name" value="HMA_dom"/>
</dbReference>
<feature type="compositionally biased region" description="Polar residues" evidence="2">
    <location>
        <begin position="100"/>
        <end position="114"/>
    </location>
</feature>
<dbReference type="Proteomes" id="UP000685013">
    <property type="component" value="Chromosome 6"/>
</dbReference>
<proteinExistence type="predicted"/>
<dbReference type="FunFam" id="3.30.70.100:FF:000008">
    <property type="entry name" value="Copper transport protein ATOX1"/>
    <property type="match status" value="1"/>
</dbReference>
<keyword evidence="5" id="KW-1185">Reference proteome</keyword>
<sequence>MAVVCAEAAPQPLRAQVWILKVSIHCEGCKRKVKKVLQSIDGVYTTVIDSEHQKVTVTGNVSLETLTKRLARAGKQAEIWPEKPAEKEKQFIKMLATDKGNGQENGRSPSTNKASAKKVEFRVSPDKNNRVEEIKKSKNNGSSTKKLPAGESPPVANYKGNATGHEGYSPDKSGVGQSGEKKKKKGHPGINNGDKSGSNPRNGHGTLNVDPDVDLRNGSPLAQQIYTGPKGYYFPPPILGLNYSAPHLVKGPELLYHAPPIPFSHSNDQTGNYEDQAKPQTYLDYFSEENAHGCIIM</sequence>
<comment type="caution">
    <text evidence="4">The sequence shown here is derived from an EMBL/GenBank/DDBJ whole genome shotgun (WGS) entry which is preliminary data.</text>
</comment>
<dbReference type="PROSITE" id="PS50846">
    <property type="entry name" value="HMA_2"/>
    <property type="match status" value="1"/>
</dbReference>
<evidence type="ECO:0000259" key="3">
    <source>
        <dbReference type="PROSITE" id="PS50846"/>
    </source>
</evidence>
<dbReference type="GO" id="GO:0046872">
    <property type="term" value="F:metal ion binding"/>
    <property type="evidence" value="ECO:0007669"/>
    <property type="project" value="UniProtKB-KW"/>
</dbReference>
<reference evidence="4 5" key="1">
    <citation type="journal article" date="2021" name="Hortic Res">
        <title>The domestication of Cucurbita argyrosperma as revealed by the genome of its wild relative.</title>
        <authorList>
            <person name="Barrera-Redondo J."/>
            <person name="Sanchez-de la Vega G."/>
            <person name="Aguirre-Liguori J.A."/>
            <person name="Castellanos-Morales G."/>
            <person name="Gutierrez-Guerrero Y.T."/>
            <person name="Aguirre-Dugua X."/>
            <person name="Aguirre-Planter E."/>
            <person name="Tenaillon M.I."/>
            <person name="Lira-Saade R."/>
            <person name="Eguiarte L.E."/>
        </authorList>
    </citation>
    <scope>NUCLEOTIDE SEQUENCE [LARGE SCALE GENOMIC DNA]</scope>
    <source>
        <strain evidence="4">JBR-2021</strain>
    </source>
</reference>
<dbReference type="EMBL" id="JAGKQH010000006">
    <property type="protein sequence ID" value="KAG6597518.1"/>
    <property type="molecule type" value="Genomic_DNA"/>
</dbReference>
<evidence type="ECO:0000256" key="2">
    <source>
        <dbReference type="SAM" id="MobiDB-lite"/>
    </source>
</evidence>
<feature type="non-terminal residue" evidence="4">
    <location>
        <position position="1"/>
    </location>
</feature>
<keyword evidence="1" id="KW-0479">Metal-binding</keyword>
<evidence type="ECO:0000313" key="4">
    <source>
        <dbReference type="EMBL" id="KAG6597518.1"/>
    </source>
</evidence>
<accession>A0AAV6NGW7</accession>
<evidence type="ECO:0000313" key="5">
    <source>
        <dbReference type="Proteomes" id="UP000685013"/>
    </source>
</evidence>
<feature type="compositionally biased region" description="Basic and acidic residues" evidence="2">
    <location>
        <begin position="117"/>
        <end position="136"/>
    </location>
</feature>
<dbReference type="PANTHER" id="PTHR45868">
    <property type="entry name" value="HEAVY METAL-ASSOCIATED ISOPRENYLATED PLANT PROTEIN 33-RELATED"/>
    <property type="match status" value="1"/>
</dbReference>
<dbReference type="Pfam" id="PF00403">
    <property type="entry name" value="HMA"/>
    <property type="match status" value="1"/>
</dbReference>
<dbReference type="CDD" id="cd00371">
    <property type="entry name" value="HMA"/>
    <property type="match status" value="1"/>
</dbReference>
<feature type="region of interest" description="Disordered" evidence="2">
    <location>
        <begin position="98"/>
        <end position="210"/>
    </location>
</feature>
<organism evidence="4 5">
    <name type="scientific">Cucurbita argyrosperma subsp. sororia</name>
    <dbReference type="NCBI Taxonomy" id="37648"/>
    <lineage>
        <taxon>Eukaryota</taxon>
        <taxon>Viridiplantae</taxon>
        <taxon>Streptophyta</taxon>
        <taxon>Embryophyta</taxon>
        <taxon>Tracheophyta</taxon>
        <taxon>Spermatophyta</taxon>
        <taxon>Magnoliopsida</taxon>
        <taxon>eudicotyledons</taxon>
        <taxon>Gunneridae</taxon>
        <taxon>Pentapetalae</taxon>
        <taxon>rosids</taxon>
        <taxon>fabids</taxon>
        <taxon>Cucurbitales</taxon>
        <taxon>Cucurbitaceae</taxon>
        <taxon>Cucurbiteae</taxon>
        <taxon>Cucurbita</taxon>
    </lineage>
</organism>
<evidence type="ECO:0000256" key="1">
    <source>
        <dbReference type="ARBA" id="ARBA00022723"/>
    </source>
</evidence>
<gene>
    <name evidence="4" type="primary">HIPP36</name>
    <name evidence="4" type="ORF">SDJN03_10698</name>
</gene>
<protein>
    <submittedName>
        <fullName evidence="4">Heavy metal-associated isoprenylated plant protein 36</fullName>
    </submittedName>
</protein>
<feature type="domain" description="HMA" evidence="3">
    <location>
        <begin position="15"/>
        <end position="78"/>
    </location>
</feature>